<dbReference type="AlphaFoldDB" id="A0A224WX18"/>
<accession>A0A224WX18</accession>
<evidence type="ECO:0000313" key="1">
    <source>
        <dbReference type="EMBL" id="GAX46848.1"/>
    </source>
</evidence>
<name>A0A224WX18_9LACT</name>
<sequence>MADEFNTLVATSFEIEREYRVKKIENVTIGVAIKKRPFIVVNVGNIYSNMVGIDTFLYEEDLTLIESSQLGKYNLDSLMIANHAVLDHQEEIELALENIKERYLEELERGEK</sequence>
<dbReference type="RefSeq" id="WP_094783912.1">
    <property type="nucleotide sequence ID" value="NZ_BEDT01000001.1"/>
</dbReference>
<reference evidence="2" key="1">
    <citation type="submission" date="2017-08" db="EMBL/GenBank/DDBJ databases">
        <title>Draft genome sequence of Lactococcus sp. strain Rs-Y01, isolated from the gut of the lower termite Reticulitermes speratus.</title>
        <authorList>
            <person name="Ohkuma M."/>
            <person name="Yuki M."/>
        </authorList>
    </citation>
    <scope>NUCLEOTIDE SEQUENCE [LARGE SCALE GENOMIC DNA]</scope>
    <source>
        <strain evidence="2">Rs-Y01</strain>
    </source>
</reference>
<dbReference type="OrthoDB" id="9831907at2"/>
<proteinExistence type="predicted"/>
<gene>
    <name evidence="1" type="ORF">RsY01_428</name>
</gene>
<keyword evidence="2" id="KW-1185">Reference proteome</keyword>
<protein>
    <submittedName>
        <fullName evidence="1">Uncharacterized protein</fullName>
    </submittedName>
</protein>
<dbReference type="Proteomes" id="UP000218689">
    <property type="component" value="Unassembled WGS sequence"/>
</dbReference>
<evidence type="ECO:0000313" key="2">
    <source>
        <dbReference type="Proteomes" id="UP000218689"/>
    </source>
</evidence>
<comment type="caution">
    <text evidence="1">The sequence shown here is derived from an EMBL/GenBank/DDBJ whole genome shotgun (WGS) entry which is preliminary data.</text>
</comment>
<dbReference type="EMBL" id="BEDT01000001">
    <property type="protein sequence ID" value="GAX46848.1"/>
    <property type="molecule type" value="Genomic_DNA"/>
</dbReference>
<organism evidence="1 2">
    <name type="scientific">Pseudolactococcus reticulitermitis</name>
    <dbReference type="NCBI Taxonomy" id="2025039"/>
    <lineage>
        <taxon>Bacteria</taxon>
        <taxon>Bacillati</taxon>
        <taxon>Bacillota</taxon>
        <taxon>Bacilli</taxon>
        <taxon>Lactobacillales</taxon>
        <taxon>Streptococcaceae</taxon>
        <taxon>Pseudolactococcus</taxon>
    </lineage>
</organism>